<organism evidence="1">
    <name type="scientific">Fervidicoccus fontis</name>
    <dbReference type="NCBI Taxonomy" id="683846"/>
    <lineage>
        <taxon>Archaea</taxon>
        <taxon>Thermoproteota</taxon>
        <taxon>Thermoprotei</taxon>
        <taxon>Fervidicoccales</taxon>
        <taxon>Fervidicoccaceae</taxon>
        <taxon>Fervidicoccus</taxon>
    </lineage>
</organism>
<proteinExistence type="predicted"/>
<dbReference type="EMBL" id="DRZC01000031">
    <property type="protein sequence ID" value="HHQ80280.1"/>
    <property type="molecule type" value="Genomic_DNA"/>
</dbReference>
<accession>A0A7J3ZLG1</accession>
<name>A0A7J3ZLG1_9CREN</name>
<comment type="caution">
    <text evidence="1">The sequence shown here is derived from an EMBL/GenBank/DDBJ whole genome shotgun (WGS) entry which is preliminary data.</text>
</comment>
<protein>
    <submittedName>
        <fullName evidence="1">Uncharacterized protein</fullName>
    </submittedName>
</protein>
<sequence>MLRKSLCEKFIKRYSTAIRIAIALDLIRRYNLSQLQSAKLTEVPQPLINYVLQGRRRIRGLEEILGNPEVYNMLKEVSDRIMGGEKIDLCEICMRMRSTLNIEKEP</sequence>
<dbReference type="AlphaFoldDB" id="A0A7J3ZLG1"/>
<evidence type="ECO:0000313" key="1">
    <source>
        <dbReference type="EMBL" id="HHQ80280.1"/>
    </source>
</evidence>
<reference evidence="1" key="1">
    <citation type="journal article" date="2020" name="mSystems">
        <title>Genome- and Community-Level Interaction Insights into Carbon Utilization and Element Cycling Functions of Hydrothermarchaeota in Hydrothermal Sediment.</title>
        <authorList>
            <person name="Zhou Z."/>
            <person name="Liu Y."/>
            <person name="Xu W."/>
            <person name="Pan J."/>
            <person name="Luo Z.H."/>
            <person name="Li M."/>
        </authorList>
    </citation>
    <scope>NUCLEOTIDE SEQUENCE [LARGE SCALE GENOMIC DNA]</scope>
    <source>
        <strain evidence="1">SpSt-1116</strain>
    </source>
</reference>
<gene>
    <name evidence="1" type="ORF">ENM78_02290</name>
</gene>